<dbReference type="AlphaFoldDB" id="A0A1N7P6R0"/>
<dbReference type="InterPro" id="IPR050595">
    <property type="entry name" value="Bact_response_regulator"/>
</dbReference>
<dbReference type="InterPro" id="IPR011006">
    <property type="entry name" value="CheY-like_superfamily"/>
</dbReference>
<evidence type="ECO:0000313" key="5">
    <source>
        <dbReference type="Proteomes" id="UP000186917"/>
    </source>
</evidence>
<keyword evidence="1 2" id="KW-0597">Phosphoprotein</keyword>
<dbReference type="GO" id="GO:0000160">
    <property type="term" value="P:phosphorelay signal transduction system"/>
    <property type="evidence" value="ECO:0007669"/>
    <property type="project" value="InterPro"/>
</dbReference>
<dbReference type="Proteomes" id="UP000186917">
    <property type="component" value="Unassembled WGS sequence"/>
</dbReference>
<reference evidence="5" key="1">
    <citation type="submission" date="2017-01" db="EMBL/GenBank/DDBJ databases">
        <authorList>
            <person name="Varghese N."/>
            <person name="Submissions S."/>
        </authorList>
    </citation>
    <scope>NUCLEOTIDE SEQUENCE [LARGE SCALE GENOMIC DNA]</scope>
    <source>
        <strain evidence="5">DSM 21054</strain>
    </source>
</reference>
<keyword evidence="5" id="KW-1185">Reference proteome</keyword>
<evidence type="ECO:0000259" key="3">
    <source>
        <dbReference type="PROSITE" id="PS50110"/>
    </source>
</evidence>
<dbReference type="STRING" id="477680.SAMN05421788_103249"/>
<evidence type="ECO:0000256" key="1">
    <source>
        <dbReference type="ARBA" id="ARBA00022553"/>
    </source>
</evidence>
<dbReference type="OrthoDB" id="9789181at2"/>
<sequence length="125" mass="13986">MATILTIDDDATMQHVIAMVLKREGYDVYAASNAKEAFECLDKVKCDMVLVDMMLPNTSGLEIISQIKQQWPFDTPAIIVVSALGHEKNVQDSFDLGADDFLRKPFSTSELVCRVARLLQRVAHK</sequence>
<dbReference type="Gene3D" id="3.40.50.2300">
    <property type="match status" value="1"/>
</dbReference>
<feature type="modified residue" description="4-aspartylphosphate" evidence="2">
    <location>
        <position position="52"/>
    </location>
</feature>
<dbReference type="PANTHER" id="PTHR44591:SF3">
    <property type="entry name" value="RESPONSE REGULATORY DOMAIN-CONTAINING PROTEIN"/>
    <property type="match status" value="1"/>
</dbReference>
<dbReference type="PANTHER" id="PTHR44591">
    <property type="entry name" value="STRESS RESPONSE REGULATOR PROTEIN 1"/>
    <property type="match status" value="1"/>
</dbReference>
<evidence type="ECO:0000313" key="4">
    <source>
        <dbReference type="EMBL" id="SIT06292.1"/>
    </source>
</evidence>
<dbReference type="SUPFAM" id="SSF52172">
    <property type="entry name" value="CheY-like"/>
    <property type="match status" value="1"/>
</dbReference>
<accession>A0A1N7P6R0</accession>
<gene>
    <name evidence="4" type="ORF">SAMN05421788_103249</name>
</gene>
<feature type="domain" description="Response regulatory" evidence="3">
    <location>
        <begin position="3"/>
        <end position="119"/>
    </location>
</feature>
<dbReference type="RefSeq" id="WP_076379015.1">
    <property type="nucleotide sequence ID" value="NZ_AP017422.1"/>
</dbReference>
<organism evidence="4 5">
    <name type="scientific">Filimonas lacunae</name>
    <dbReference type="NCBI Taxonomy" id="477680"/>
    <lineage>
        <taxon>Bacteria</taxon>
        <taxon>Pseudomonadati</taxon>
        <taxon>Bacteroidota</taxon>
        <taxon>Chitinophagia</taxon>
        <taxon>Chitinophagales</taxon>
        <taxon>Chitinophagaceae</taxon>
        <taxon>Filimonas</taxon>
    </lineage>
</organism>
<evidence type="ECO:0000256" key="2">
    <source>
        <dbReference type="PROSITE-ProRule" id="PRU00169"/>
    </source>
</evidence>
<name>A0A1N7P6R0_9BACT</name>
<dbReference type="Pfam" id="PF00072">
    <property type="entry name" value="Response_reg"/>
    <property type="match status" value="1"/>
</dbReference>
<dbReference type="InterPro" id="IPR001789">
    <property type="entry name" value="Sig_transdc_resp-reg_receiver"/>
</dbReference>
<dbReference type="EMBL" id="FTOR01000003">
    <property type="protein sequence ID" value="SIT06292.1"/>
    <property type="molecule type" value="Genomic_DNA"/>
</dbReference>
<proteinExistence type="predicted"/>
<dbReference type="SMART" id="SM00448">
    <property type="entry name" value="REC"/>
    <property type="match status" value="1"/>
</dbReference>
<protein>
    <submittedName>
        <fullName evidence="4">Two-component system, OmpR family, phosphate regulon response regulator PhoB</fullName>
    </submittedName>
</protein>
<dbReference type="PROSITE" id="PS50110">
    <property type="entry name" value="RESPONSE_REGULATORY"/>
    <property type="match status" value="1"/>
</dbReference>